<feature type="region of interest" description="Disordered" evidence="1">
    <location>
        <begin position="33"/>
        <end position="66"/>
    </location>
</feature>
<reference evidence="2" key="1">
    <citation type="submission" date="2019-11" db="EMBL/GenBank/DDBJ databases">
        <title>Leishmania tarentolae CDS.</title>
        <authorList>
            <person name="Goto Y."/>
            <person name="Yamagishi J."/>
        </authorList>
    </citation>
    <scope>NUCLEOTIDE SEQUENCE [LARGE SCALE GENOMIC DNA]</scope>
    <source>
        <strain evidence="2">Parrot Tar II</strain>
    </source>
</reference>
<accession>A0A640KS36</accession>
<dbReference type="VEuPathDB" id="TriTrypDB:LtaPh_3507400"/>
<feature type="region of interest" description="Disordered" evidence="1">
    <location>
        <begin position="1102"/>
        <end position="1129"/>
    </location>
</feature>
<feature type="compositionally biased region" description="Basic and acidic residues" evidence="1">
    <location>
        <begin position="174"/>
        <end position="189"/>
    </location>
</feature>
<evidence type="ECO:0000313" key="3">
    <source>
        <dbReference type="Proteomes" id="UP000419144"/>
    </source>
</evidence>
<feature type="region of interest" description="Disordered" evidence="1">
    <location>
        <begin position="165"/>
        <end position="222"/>
    </location>
</feature>
<gene>
    <name evidence="2" type="ORF">LtaPh_3507400</name>
</gene>
<feature type="region of interest" description="Disordered" evidence="1">
    <location>
        <begin position="1288"/>
        <end position="1309"/>
    </location>
</feature>
<feature type="region of interest" description="Disordered" evidence="1">
    <location>
        <begin position="429"/>
        <end position="497"/>
    </location>
</feature>
<keyword evidence="3" id="KW-1185">Reference proteome</keyword>
<feature type="region of interest" description="Disordered" evidence="1">
    <location>
        <begin position="1959"/>
        <end position="1986"/>
    </location>
</feature>
<name>A0A640KS36_LEITA</name>
<feature type="compositionally biased region" description="Polar residues" evidence="1">
    <location>
        <begin position="431"/>
        <end position="450"/>
    </location>
</feature>
<evidence type="ECO:0000313" key="2">
    <source>
        <dbReference type="EMBL" id="GET92570.1"/>
    </source>
</evidence>
<organism evidence="2 3">
    <name type="scientific">Leishmania tarentolae</name>
    <name type="common">Sauroleishmania tarentolae</name>
    <dbReference type="NCBI Taxonomy" id="5689"/>
    <lineage>
        <taxon>Eukaryota</taxon>
        <taxon>Discoba</taxon>
        <taxon>Euglenozoa</taxon>
        <taxon>Kinetoplastea</taxon>
        <taxon>Metakinetoplastina</taxon>
        <taxon>Trypanosomatida</taxon>
        <taxon>Trypanosomatidae</taxon>
        <taxon>Leishmaniinae</taxon>
        <taxon>Leishmania</taxon>
        <taxon>lizard Leishmania</taxon>
    </lineage>
</organism>
<comment type="caution">
    <text evidence="2">The sequence shown here is derived from an EMBL/GenBank/DDBJ whole genome shotgun (WGS) entry which is preliminary data.</text>
</comment>
<feature type="compositionally biased region" description="Polar residues" evidence="1">
    <location>
        <begin position="1364"/>
        <end position="1374"/>
    </location>
</feature>
<protein>
    <submittedName>
        <fullName evidence="2">Uncharacterized protein</fullName>
    </submittedName>
</protein>
<feature type="compositionally biased region" description="Low complexity" evidence="1">
    <location>
        <begin position="208"/>
        <end position="218"/>
    </location>
</feature>
<sequence length="2517" mass="269462">MKSSISERHHVLACATTLHVTLLTSHYTAAPQRDDAAAASSNNAAAGHRREVPPSTKASSNTTTKVAGSEEVEVYSCITPAEQLDTVARVLCAILRQQSSASEGGATDAAQRIQMAKATRDNVVPWFEVAAAQGDDSPVLRLPRRPSSNAVDSCPSLPPVLSVMAASSSAGGGKEGESQRRAAGNDRRGAPQQQRQVSGRPSSRRSSMRSSSMVTGSQHHINEVARVQRETYLARELPPCELVMIPGETPASSPTYVIFVYRLNHEEDVVAEISALFVQEKSCTAEKTDVPAADTMEPLGTEKSDTCVFQAAAIVTRALWSTIRPILRDHLHATNSSVVPAHVPVVWAMADPRMLSGFLPYTSDSTGNIFSPYACPVPDSPSSMRGSDEAAVVERWVRLVPRTAFYMYDPSTSSAAVQETLGVLQSHLAEGTQSQESSPRGSLRLSSANTRKPMPPQRGGANPQTTAVTKGARPSGSSASGSRGSKGRNGRGAAGAASSGAVTASAAASSAPHQTALQLRQMGLGIDLKAVPAEFPYCSTNARSLGYYLYSGSVASAPSQPQALVPAALSPLSVDLDGELTAYLSKMVAFQQAVMTASEANIAGSATEGAFERMWCAHAPLLGWVQRYLSNATAALTANSSAVEQVSSGADGYPGTEHHRPPVAFEEVVRLSLSQLLPDDSRWPLPLWKVAALPIAPVPPVTLRCRAPDDGVTSASVVKDSVVQWAADVLSVVLHYGNTEGDIKKSSKTPLMPLLKRLVRLIDAYNGWALKYSLTPARGHSNNGRNGKHGAATQNAAVEHSMDGPVAVQRSTASACCTGGVFNIMSAVYTWMATVSESLLLQQNSCELTALCATTESPVSYCAGGHPASSTATATSVPSSGLFRRYAQPFQKLLAPSCDGAKTPVKAGTLAAIVPRLPTTAEAPISEVEAAAAQSENQCTVTTSGRIHHQSADTVVPPYPQEVSWMVRHIIAKNAGHFEVNVARGTDTVTPTAARMGLSPPMLDLGTCGSSSLVTRQSTMATMTMATPSTELLLQQQRRRLRWQTSAVPLNLQPYSQGVHLIKEIARILLGRRPQAEATVALQEALESTLAPLQCEVTTGKRCGESVSAPSHQSQKKHRGMSAGGSATGTEQVGALDLLQRYLRSVDPMHARVATTSRPVTLQRPAVLPEAHHSKENKESEILAAQAAAESLVPRIYEHTLQQAFLYQILQETGLEATGHSASLRSHGHNFTAAREEDICANDDWSVTQQLPVQAIASSIVDFQERFGVHNVAWRSCALHYRPLQPQTATSVGSAGKRVDATASQEKNKDAEMHCTSAYAHNALNVHPTRRVTHIWVAGVAVPDVQIAEYMKKRKGPISEAKAGQSSRPSLGQQRSRRWVDMIPRAGTVTSVEVYALWQWLLQQQQQCSTAKTAPAKPVGASMTDAKAQLRVGPAELTMRAMHDLISQYVQRHAEVSTSLVGLSGVSSTHSEHTAATESSPMLFDVHETLYPYSDAVLEVWVSKAQRLCRYIKATEVIATLHAMPSSTGISSMHLSVHWDDGLFFTCTRGNNKEGGKGMVPPIDVTLTTCNAVLQQRDGEPLIRLRRYPNTSSSTTAASAASLKELIGQQAVAVPQGGVMETCTALLEECVTLYCVHHCPTEFTAETWVELEASSEKETSCEVDKRTGVVQRCYASGMQQLLFPSGAIMVRRPLAPIFAKSSVAKSTLQYCDTLVTLDGQYFVRNGSSSRDPSSANTSLGGSRMVHTSAFQPVRARLALANCNVMKSGTGADDAHAPHCMHTEITYDAVNHCHMRSRQDGLTLVEYESLAPYSDTVAKQNGGHQGSTLARVVVFPDGITITTVASREARRRALVRRPDGTSMSTSLSSPTLCALLEELQAVEDSLFGTADDAADLSVRWCVEASTMPRVYLAPARVGGGDEERECKAAFAVVLGDGTVLQRRWSASPTLPEAFPSVGAEVSTNEEDGVEGGEVGEGGVHSTPVPRGGTLETVLIRPSGSAVRLLHHHAIATIEPSDVLARITHASPAAYAVGQGLVFFDLACGGGLRMVDGARCVWEVRGLAEPNDGPQILYPERPSTYEELLRALVSPHYSPHRLPRAAQLMYAREQRREAAAYARQRATGWCPSLLRRMREIAEPFIRAAQLLRTDVLAPIEAATAAAEEGAFRAGSAPDTANFSGVTRGAMGAAKALSSAGIAPKCMWRVLPICFGQLDNGEAIRYWNVSEVLPSLSESCALSTPATTSEPEVIQRLVPGIATGSVLGYISTAPRHTYGADVIGVLLCGHPAETNLDCSVLWQRLVTVTRLSLLFSGVLAPAIPPVIRPSLPASCASDDPSASHENSSAYMASLPPLAVLLHHGSRWLPPTLQPPQQFGAYQRKRPTVGAGTATEYVDVAWVRDSTATLSNAAANTAYVQYVTDQVNPLTTVRTSRAQLQREVARRELRRHEQLAQLSNYHRLLSTQWPMEMPASAREAQVRLEMRFEELQHGLQSAVPPPAAGNHLSFSSAIDASSRSDRIVV</sequence>
<dbReference type="Proteomes" id="UP000419144">
    <property type="component" value="Unassembled WGS sequence"/>
</dbReference>
<feature type="region of interest" description="Disordered" evidence="1">
    <location>
        <begin position="1356"/>
        <end position="1376"/>
    </location>
</feature>
<feature type="compositionally biased region" description="Low complexity" evidence="1">
    <location>
        <begin position="37"/>
        <end position="46"/>
    </location>
</feature>
<evidence type="ECO:0000256" key="1">
    <source>
        <dbReference type="SAM" id="MobiDB-lite"/>
    </source>
</evidence>
<feature type="compositionally biased region" description="Low complexity" evidence="1">
    <location>
        <begin position="471"/>
        <end position="483"/>
    </location>
</feature>
<feature type="region of interest" description="Disordered" evidence="1">
    <location>
        <begin position="137"/>
        <end position="156"/>
    </location>
</feature>
<feature type="compositionally biased region" description="Polar residues" evidence="1">
    <location>
        <begin position="56"/>
        <end position="66"/>
    </location>
</feature>
<feature type="compositionally biased region" description="Low complexity" evidence="1">
    <location>
        <begin position="191"/>
        <end position="201"/>
    </location>
</feature>
<dbReference type="EMBL" id="BLBS01000056">
    <property type="protein sequence ID" value="GET92570.1"/>
    <property type="molecule type" value="Genomic_DNA"/>
</dbReference>
<proteinExistence type="predicted"/>
<dbReference type="OrthoDB" id="246043at2759"/>